<feature type="transmembrane region" description="Helical" evidence="1">
    <location>
        <begin position="54"/>
        <end position="75"/>
    </location>
</feature>
<evidence type="ECO:0008006" key="4">
    <source>
        <dbReference type="Google" id="ProtNLM"/>
    </source>
</evidence>
<evidence type="ECO:0000313" key="3">
    <source>
        <dbReference type="Proteomes" id="UP000023152"/>
    </source>
</evidence>
<reference evidence="2 3" key="1">
    <citation type="journal article" date="2013" name="Curr. Biol.">
        <title>The Genome of the Foraminiferan Reticulomyxa filosa.</title>
        <authorList>
            <person name="Glockner G."/>
            <person name="Hulsmann N."/>
            <person name="Schleicher M."/>
            <person name="Noegel A.A."/>
            <person name="Eichinger L."/>
            <person name="Gallinger C."/>
            <person name="Pawlowski J."/>
            <person name="Sierra R."/>
            <person name="Euteneuer U."/>
            <person name="Pillet L."/>
            <person name="Moustafa A."/>
            <person name="Platzer M."/>
            <person name="Groth M."/>
            <person name="Szafranski K."/>
            <person name="Schliwa M."/>
        </authorList>
    </citation>
    <scope>NUCLEOTIDE SEQUENCE [LARGE SCALE GENOMIC DNA]</scope>
</reference>
<organism evidence="2 3">
    <name type="scientific">Reticulomyxa filosa</name>
    <dbReference type="NCBI Taxonomy" id="46433"/>
    <lineage>
        <taxon>Eukaryota</taxon>
        <taxon>Sar</taxon>
        <taxon>Rhizaria</taxon>
        <taxon>Retaria</taxon>
        <taxon>Foraminifera</taxon>
        <taxon>Monothalamids</taxon>
        <taxon>Reticulomyxidae</taxon>
        <taxon>Reticulomyxa</taxon>
    </lineage>
</organism>
<keyword evidence="1" id="KW-0472">Membrane</keyword>
<keyword evidence="1" id="KW-1133">Transmembrane helix</keyword>
<feature type="transmembrane region" description="Helical" evidence="1">
    <location>
        <begin position="120"/>
        <end position="145"/>
    </location>
</feature>
<name>X6NGP0_RETFI</name>
<accession>X6NGP0</accession>
<dbReference type="Proteomes" id="UP000023152">
    <property type="component" value="Unassembled WGS sequence"/>
</dbReference>
<feature type="transmembrane region" description="Helical" evidence="1">
    <location>
        <begin position="87"/>
        <end position="114"/>
    </location>
</feature>
<evidence type="ECO:0000313" key="2">
    <source>
        <dbReference type="EMBL" id="ETO24527.1"/>
    </source>
</evidence>
<gene>
    <name evidence="2" type="ORF">RFI_12630</name>
</gene>
<sequence>MEKREEQPQKLLGCVSIVQLVILSCTLIMMKEFVSSVNWIYWLAQEHSDRGDKVEILVTDLLFAFSLFFMQLTFVERMRVSLADTSYQYSALVYALVRANIILILFVALCVSYLEAFGPLWMLWPCFTGLCTLVVINSVAVTVLLHRGLFQIVSNASTGIQGTNDNLMNVLVRLTFVSALALGLLRVSPTFFVLSFVYVFLYIY</sequence>
<dbReference type="EMBL" id="ASPP01009166">
    <property type="protein sequence ID" value="ETO24527.1"/>
    <property type="molecule type" value="Genomic_DNA"/>
</dbReference>
<feature type="transmembrane region" description="Helical" evidence="1">
    <location>
        <begin position="12"/>
        <end position="34"/>
    </location>
</feature>
<keyword evidence="1" id="KW-0812">Transmembrane</keyword>
<evidence type="ECO:0000256" key="1">
    <source>
        <dbReference type="SAM" id="Phobius"/>
    </source>
</evidence>
<protein>
    <recommendedName>
        <fullName evidence="4">Transmembrane protein</fullName>
    </recommendedName>
</protein>
<dbReference type="AlphaFoldDB" id="X6NGP0"/>
<keyword evidence="3" id="KW-1185">Reference proteome</keyword>
<dbReference type="PROSITE" id="PS51257">
    <property type="entry name" value="PROKAR_LIPOPROTEIN"/>
    <property type="match status" value="1"/>
</dbReference>
<comment type="caution">
    <text evidence="2">The sequence shown here is derived from an EMBL/GenBank/DDBJ whole genome shotgun (WGS) entry which is preliminary data.</text>
</comment>
<proteinExistence type="predicted"/>
<feature type="transmembrane region" description="Helical" evidence="1">
    <location>
        <begin position="176"/>
        <end position="203"/>
    </location>
</feature>